<dbReference type="Proteomes" id="UP001156905">
    <property type="component" value="Unassembled WGS sequence"/>
</dbReference>
<sequence length="60" mass="6699">MPQQDARKNYIGIVNDTSEDERVADNAARSQPHVVSYLVGRLAAVLKRRRKGAYGRAMTP</sequence>
<comment type="caution">
    <text evidence="1">The sequence shown here is derived from an EMBL/GenBank/DDBJ whole genome shotgun (WGS) entry which is preliminary data.</text>
</comment>
<keyword evidence="2" id="KW-1185">Reference proteome</keyword>
<dbReference type="RefSeq" id="WP_284261625.1">
    <property type="nucleotide sequence ID" value="NZ_BSOW01000003.1"/>
</dbReference>
<dbReference type="EMBL" id="BSOW01000003">
    <property type="protein sequence ID" value="GLR84207.1"/>
    <property type="molecule type" value="Genomic_DNA"/>
</dbReference>
<name>A0ABQ6APL2_9BRAD</name>
<reference evidence="2" key="1">
    <citation type="journal article" date="2019" name="Int. J. Syst. Evol. Microbiol.">
        <title>The Global Catalogue of Microorganisms (GCM) 10K type strain sequencing project: providing services to taxonomists for standard genome sequencing and annotation.</title>
        <authorList>
            <consortium name="The Broad Institute Genomics Platform"/>
            <consortium name="The Broad Institute Genome Sequencing Center for Infectious Disease"/>
            <person name="Wu L."/>
            <person name="Ma J."/>
        </authorList>
    </citation>
    <scope>NUCLEOTIDE SEQUENCE [LARGE SCALE GENOMIC DNA]</scope>
    <source>
        <strain evidence="2">NBRC 102520</strain>
    </source>
</reference>
<evidence type="ECO:0000313" key="1">
    <source>
        <dbReference type="EMBL" id="GLR84207.1"/>
    </source>
</evidence>
<protein>
    <submittedName>
        <fullName evidence="1">Uncharacterized protein</fullName>
    </submittedName>
</protein>
<proteinExistence type="predicted"/>
<accession>A0ABQ6APL2</accession>
<organism evidence="1 2">
    <name type="scientific">Bradyrhizobium iriomotense</name>
    <dbReference type="NCBI Taxonomy" id="441950"/>
    <lineage>
        <taxon>Bacteria</taxon>
        <taxon>Pseudomonadati</taxon>
        <taxon>Pseudomonadota</taxon>
        <taxon>Alphaproteobacteria</taxon>
        <taxon>Hyphomicrobiales</taxon>
        <taxon>Nitrobacteraceae</taxon>
        <taxon>Bradyrhizobium</taxon>
    </lineage>
</organism>
<evidence type="ECO:0000313" key="2">
    <source>
        <dbReference type="Proteomes" id="UP001156905"/>
    </source>
</evidence>
<gene>
    <name evidence="1" type="ORF">GCM10007857_09170</name>
</gene>